<evidence type="ECO:0000313" key="5">
    <source>
        <dbReference type="Proteomes" id="UP000275846"/>
    </source>
</evidence>
<dbReference type="STRING" id="70667.A0A183SKN9"/>
<dbReference type="OrthoDB" id="195089at2759"/>
<dbReference type="AlphaFoldDB" id="A0A183SKN9"/>
<feature type="region of interest" description="Disordered" evidence="1">
    <location>
        <begin position="554"/>
        <end position="576"/>
    </location>
</feature>
<accession>A0A183SKN9</accession>
<dbReference type="InterPro" id="IPR029314">
    <property type="entry name" value="FANCI_S4"/>
</dbReference>
<feature type="region of interest" description="Disordered" evidence="1">
    <location>
        <begin position="1056"/>
        <end position="1112"/>
    </location>
</feature>
<keyword evidence="5" id="KW-1185">Reference proteome</keyword>
<sequence length="1112" mass="119347">MLHVAIRPPARALVYAPGHNGTCMFLKQIGQGLQLPVGLPELLAFAVVQTAVTLPSDSARNEALCTEIVGLLQRLVSSTLLASSPATQHDDPEALVKSDIYWGLCEVAMFNPGLVSPVITLFWRLLSKCLNPALSKTKPIFDQENGSTSLPETLRAVPLRLSQLIMLTESDSILVYKEHPEVLAWCLQIILALPALRPLWPRFCRGLAGEEEQTFDTSAATSQSLTQSSVSNACGIMVSNRLFARAAHLLFNLSAALRETPLDEFGLTPESELASSSPVGRLNQARLKMLLGLYDACLEFEARNPLASIARPGASWTQLKRLFSKREVARRLFFDRASPLSSAAIAELADGTVKDLNARESPLHPLGNANSLIGQNICFIGMSEDAARGGQLRGALLLSSLRSAVAGLPQALKSAPRGGGFAPHLLQTIAARLVELLPSVAGRSCAASQPVLTAAYREAFVAVIGKTARLLIRFYVAVIAQESLDVQAGVLGPVASAAIALLSLCFAVVTDALGTARLHRVAVALYPVVVTPKPLRLIASPRQVAPLVEDSIEAPDSEEEAQGASYVGVPNSESSPSCSPSQALTALVKLIKSWVTRILTFISSAEPANTAAAANDLTILLPLLISLCEARSAITRSPTNTGNNTTARTASAVVPDFTGLDRVLLWLVRLLTRQAPQLGPNAAPLHAQLTRLALQLAHLLGNAAAGSSRRTASALPSTQSTRDSSSALEDLDSLSWDDLVVLLATDLHTVLGDLEESDTSRAAERRLNFAVVSKSSANSILSIVLSALFEAYEDFSWLVDYLSQEVNHTMAMTGAFAQLRRPVYKFSELPGAMQAREEVVCSGLLTVAEALDELLQTNVSAPSHVANELARLVTCVYNLLGNLVKHYLTLIQRNLGTFPPAFERVVRIYGRQVMPHAYAFVYYLQMCESEKARVILEAQTLKKNKPGAAALKSKVRKLTSKRAVNRVPKDLKLLPQLIGALEQYASSLCRLSKKTKVGFTDGVLPGLSRDFRVNRDAVLTALEENTDVDSSLDSLPEVNAEKDVNGVAAMVAVTASSSDLGPSAPQPDDWERAQTDGGEASTVPKAGPPSKRPCVRGRSNVRRTGLPRSQNR</sequence>
<reference evidence="4 5" key="2">
    <citation type="submission" date="2018-11" db="EMBL/GenBank/DDBJ databases">
        <authorList>
            <consortium name="Pathogen Informatics"/>
        </authorList>
    </citation>
    <scope>NUCLEOTIDE SEQUENCE [LARGE SCALE GENOMIC DNA]</scope>
    <source>
        <strain evidence="4 5">NST_G2</strain>
    </source>
</reference>
<dbReference type="InterPro" id="IPR029312">
    <property type="entry name" value="FANCI_HD2"/>
</dbReference>
<feature type="domain" description="FANCI helical" evidence="3">
    <location>
        <begin position="48"/>
        <end position="323"/>
    </location>
</feature>
<dbReference type="GO" id="GO:0070182">
    <property type="term" value="F:DNA polymerase binding"/>
    <property type="evidence" value="ECO:0007669"/>
    <property type="project" value="TreeGrafter"/>
</dbReference>
<evidence type="ECO:0000259" key="2">
    <source>
        <dbReference type="Pfam" id="PF14678"/>
    </source>
</evidence>
<name>A0A183SKN9_SCHSO</name>
<dbReference type="Pfam" id="PF14680">
    <property type="entry name" value="FANCI_HD2"/>
    <property type="match status" value="1"/>
</dbReference>
<dbReference type="InterPro" id="IPR026171">
    <property type="entry name" value="FANCI"/>
</dbReference>
<evidence type="ECO:0000313" key="4">
    <source>
        <dbReference type="EMBL" id="VDL91172.1"/>
    </source>
</evidence>
<dbReference type="WBParaSite" id="SSLN_0000494201-mRNA-1">
    <property type="protein sequence ID" value="SSLN_0000494201-mRNA-1"/>
    <property type="gene ID" value="SSLN_0000494201"/>
</dbReference>
<dbReference type="Pfam" id="PF14678">
    <property type="entry name" value="FANCI_S4"/>
    <property type="match status" value="1"/>
</dbReference>
<dbReference type="PANTHER" id="PTHR21818">
    <property type="entry name" value="BC025462 PROTEIN"/>
    <property type="match status" value="1"/>
</dbReference>
<evidence type="ECO:0000259" key="3">
    <source>
        <dbReference type="Pfam" id="PF14680"/>
    </source>
</evidence>
<feature type="domain" description="FANCI solenoid 4" evidence="2">
    <location>
        <begin position="743"/>
        <end position="1018"/>
    </location>
</feature>
<dbReference type="Proteomes" id="UP000275846">
    <property type="component" value="Unassembled WGS sequence"/>
</dbReference>
<protein>
    <submittedName>
        <fullName evidence="6">FANCI_S4 domain-containing protein</fullName>
    </submittedName>
</protein>
<evidence type="ECO:0000313" key="6">
    <source>
        <dbReference type="WBParaSite" id="SSLN_0000494201-mRNA-1"/>
    </source>
</evidence>
<proteinExistence type="predicted"/>
<organism evidence="6">
    <name type="scientific">Schistocephalus solidus</name>
    <name type="common">Tapeworm</name>
    <dbReference type="NCBI Taxonomy" id="70667"/>
    <lineage>
        <taxon>Eukaryota</taxon>
        <taxon>Metazoa</taxon>
        <taxon>Spiralia</taxon>
        <taxon>Lophotrochozoa</taxon>
        <taxon>Platyhelminthes</taxon>
        <taxon>Cestoda</taxon>
        <taxon>Eucestoda</taxon>
        <taxon>Diphyllobothriidea</taxon>
        <taxon>Diphyllobothriidae</taxon>
        <taxon>Schistocephalus</taxon>
    </lineage>
</organism>
<dbReference type="EMBL" id="UYSU01033000">
    <property type="protein sequence ID" value="VDL91172.1"/>
    <property type="molecule type" value="Genomic_DNA"/>
</dbReference>
<dbReference type="GO" id="GO:0006281">
    <property type="term" value="P:DNA repair"/>
    <property type="evidence" value="ECO:0007669"/>
    <property type="project" value="InterPro"/>
</dbReference>
<gene>
    <name evidence="4" type="ORF">SSLN_LOCUS4787</name>
</gene>
<evidence type="ECO:0000256" key="1">
    <source>
        <dbReference type="SAM" id="MobiDB-lite"/>
    </source>
</evidence>
<reference evidence="6" key="1">
    <citation type="submission" date="2016-06" db="UniProtKB">
        <authorList>
            <consortium name="WormBaseParasite"/>
        </authorList>
    </citation>
    <scope>IDENTIFICATION</scope>
</reference>
<dbReference type="PANTHER" id="PTHR21818:SF0">
    <property type="entry name" value="FANCONI ANEMIA GROUP I PROTEIN"/>
    <property type="match status" value="1"/>
</dbReference>